<evidence type="ECO:0000256" key="1">
    <source>
        <dbReference type="SAM" id="Phobius"/>
    </source>
</evidence>
<feature type="transmembrane region" description="Helical" evidence="1">
    <location>
        <begin position="60"/>
        <end position="78"/>
    </location>
</feature>
<keyword evidence="1" id="KW-1133">Transmembrane helix</keyword>
<keyword evidence="1" id="KW-0472">Membrane</keyword>
<dbReference type="AlphaFoldDB" id="A0A5C7FD04"/>
<keyword evidence="1" id="KW-0812">Transmembrane</keyword>
<comment type="caution">
    <text evidence="2">The sequence shown here is derived from an EMBL/GenBank/DDBJ whole genome shotgun (WGS) entry which is preliminary data.</text>
</comment>
<dbReference type="RefSeq" id="WP_147931381.1">
    <property type="nucleotide sequence ID" value="NZ_VOXD01000021.1"/>
</dbReference>
<feature type="transmembrane region" description="Helical" evidence="1">
    <location>
        <begin position="90"/>
        <end position="119"/>
    </location>
</feature>
<feature type="transmembrane region" description="Helical" evidence="1">
    <location>
        <begin position="29"/>
        <end position="48"/>
    </location>
</feature>
<evidence type="ECO:0000313" key="3">
    <source>
        <dbReference type="Proteomes" id="UP000321907"/>
    </source>
</evidence>
<dbReference type="Proteomes" id="UP000321907">
    <property type="component" value="Unassembled WGS sequence"/>
</dbReference>
<name>A0A5C7FD04_9BACT</name>
<sequence>MITTSKTNPPKLHNDVLSSFDTASASRNYGIVLGLITSAFLIVINMIYGGNGGDQLSVPLGIRFSKHLLIIPVLYLALRSFARTMPKGHIFKGGLILLCYIAVWTAATIGLANLIFYLATSSSFEQFMNEGADFLSATINSGLLIFETVVFVMIIGFVILQGLKDKGSPED</sequence>
<evidence type="ECO:0000313" key="2">
    <source>
        <dbReference type="EMBL" id="TXF88581.1"/>
    </source>
</evidence>
<proteinExistence type="predicted"/>
<dbReference type="EMBL" id="VOXD01000021">
    <property type="protein sequence ID" value="TXF88581.1"/>
    <property type="molecule type" value="Genomic_DNA"/>
</dbReference>
<organism evidence="2 3">
    <name type="scientific">Neolewinella aurantiaca</name>
    <dbReference type="NCBI Taxonomy" id="2602767"/>
    <lineage>
        <taxon>Bacteria</taxon>
        <taxon>Pseudomonadati</taxon>
        <taxon>Bacteroidota</taxon>
        <taxon>Saprospiria</taxon>
        <taxon>Saprospirales</taxon>
        <taxon>Lewinellaceae</taxon>
        <taxon>Neolewinella</taxon>
    </lineage>
</organism>
<protein>
    <submittedName>
        <fullName evidence="2">Uncharacterized protein</fullName>
    </submittedName>
</protein>
<accession>A0A5C7FD04</accession>
<gene>
    <name evidence="2" type="ORF">FUA23_14025</name>
</gene>
<keyword evidence="3" id="KW-1185">Reference proteome</keyword>
<feature type="transmembrane region" description="Helical" evidence="1">
    <location>
        <begin position="139"/>
        <end position="160"/>
    </location>
</feature>
<reference evidence="2 3" key="1">
    <citation type="submission" date="2019-08" db="EMBL/GenBank/DDBJ databases">
        <title>Lewinella sp. strain SSH13 Genome sequencing and assembly.</title>
        <authorList>
            <person name="Kim I."/>
        </authorList>
    </citation>
    <scope>NUCLEOTIDE SEQUENCE [LARGE SCALE GENOMIC DNA]</scope>
    <source>
        <strain evidence="2 3">SSH13</strain>
    </source>
</reference>
<dbReference type="OrthoDB" id="1494050at2"/>